<protein>
    <submittedName>
        <fullName evidence="2">Uncharacterized protein</fullName>
    </submittedName>
</protein>
<evidence type="ECO:0000313" key="3">
    <source>
        <dbReference type="Proteomes" id="UP000326757"/>
    </source>
</evidence>
<organism evidence="2 3">
    <name type="scientific">Monilinia laxa</name>
    <name type="common">Brown rot fungus</name>
    <name type="synonym">Sclerotinia laxa</name>
    <dbReference type="NCBI Taxonomy" id="61186"/>
    <lineage>
        <taxon>Eukaryota</taxon>
        <taxon>Fungi</taxon>
        <taxon>Dikarya</taxon>
        <taxon>Ascomycota</taxon>
        <taxon>Pezizomycotina</taxon>
        <taxon>Leotiomycetes</taxon>
        <taxon>Helotiales</taxon>
        <taxon>Sclerotiniaceae</taxon>
        <taxon>Monilinia</taxon>
    </lineage>
</organism>
<comment type="caution">
    <text evidence="2">The sequence shown here is derived from an EMBL/GenBank/DDBJ whole genome shotgun (WGS) entry which is preliminary data.</text>
</comment>
<accession>A0A5N6K033</accession>
<evidence type="ECO:0000256" key="1">
    <source>
        <dbReference type="SAM" id="MobiDB-lite"/>
    </source>
</evidence>
<reference evidence="2 3" key="1">
    <citation type="submission" date="2019-06" db="EMBL/GenBank/DDBJ databases">
        <title>Genome Sequence of the Brown Rot Fungal Pathogen Monilinia laxa.</title>
        <authorList>
            <person name="De Miccolis Angelini R.M."/>
            <person name="Landi L."/>
            <person name="Abate D."/>
            <person name="Pollastro S."/>
            <person name="Romanazzi G."/>
            <person name="Faretra F."/>
        </authorList>
    </citation>
    <scope>NUCLEOTIDE SEQUENCE [LARGE SCALE GENOMIC DNA]</scope>
    <source>
        <strain evidence="2 3">Mlax316</strain>
    </source>
</reference>
<name>A0A5N6K033_MONLA</name>
<proteinExistence type="predicted"/>
<keyword evidence="3" id="KW-1185">Reference proteome</keyword>
<dbReference type="EMBL" id="VIGI01000010">
    <property type="protein sequence ID" value="KAB8295133.1"/>
    <property type="molecule type" value="Genomic_DNA"/>
</dbReference>
<gene>
    <name evidence="2" type="ORF">EYC80_007063</name>
</gene>
<sequence length="95" mass="10691">MDEIVPVCKSIDSLSSNAQPINQSTNKHKNNPSFRSSSQTIDFPLVCLSVSPYFILETFHLHMLSFHRSSPTTLPPAHSLYFPPSFHSVSLKDFI</sequence>
<dbReference type="Proteomes" id="UP000326757">
    <property type="component" value="Unassembled WGS sequence"/>
</dbReference>
<feature type="region of interest" description="Disordered" evidence="1">
    <location>
        <begin position="16"/>
        <end position="38"/>
    </location>
</feature>
<evidence type="ECO:0000313" key="2">
    <source>
        <dbReference type="EMBL" id="KAB8295133.1"/>
    </source>
</evidence>
<dbReference type="AlphaFoldDB" id="A0A5N6K033"/>